<name>A0ACC3TNR5_9ASCO</name>
<gene>
    <name evidence="1" type="ORF">V1517DRAFT_325615</name>
</gene>
<evidence type="ECO:0000313" key="1">
    <source>
        <dbReference type="EMBL" id="KAK9321773.1"/>
    </source>
</evidence>
<reference evidence="2" key="1">
    <citation type="journal article" date="2024" name="Front. Bioeng. Biotechnol.">
        <title>Genome-scale model development and genomic sequencing of the oleaginous clade Lipomyces.</title>
        <authorList>
            <person name="Czajka J.J."/>
            <person name="Han Y."/>
            <person name="Kim J."/>
            <person name="Mondo S.J."/>
            <person name="Hofstad B.A."/>
            <person name="Robles A."/>
            <person name="Haridas S."/>
            <person name="Riley R."/>
            <person name="LaButti K."/>
            <person name="Pangilinan J."/>
            <person name="Andreopoulos W."/>
            <person name="Lipzen A."/>
            <person name="Yan J."/>
            <person name="Wang M."/>
            <person name="Ng V."/>
            <person name="Grigoriev I.V."/>
            <person name="Spatafora J.W."/>
            <person name="Magnuson J.K."/>
            <person name="Baker S.E."/>
            <person name="Pomraning K.R."/>
        </authorList>
    </citation>
    <scope>NUCLEOTIDE SEQUENCE [LARGE SCALE GENOMIC DNA]</scope>
    <source>
        <strain evidence="2">CBS 10300</strain>
    </source>
</reference>
<dbReference type="EMBL" id="MU970091">
    <property type="protein sequence ID" value="KAK9321773.1"/>
    <property type="molecule type" value="Genomic_DNA"/>
</dbReference>
<comment type="caution">
    <text evidence="1">The sequence shown here is derived from an EMBL/GenBank/DDBJ whole genome shotgun (WGS) entry which is preliminary data.</text>
</comment>
<protein>
    <submittedName>
        <fullName evidence="1">Uncharacterized protein</fullName>
    </submittedName>
</protein>
<accession>A0ACC3TNR5</accession>
<evidence type="ECO:0000313" key="2">
    <source>
        <dbReference type="Proteomes" id="UP001489719"/>
    </source>
</evidence>
<proteinExistence type="predicted"/>
<sequence length="391" mass="44942">MRSSQTYLTREIGNSCTSPQHLARRSGGESPWLVCPNSLFQTPHRMRCQIMCAQIHTTSSWEDNNSSWNYAKALDLLKKNPPEQRIDFQLPYSRYMKLVESWSRFKVEANILEDPKYPRLSYNPVEQIATVVTIQRALHEMAAVEFGFLITLLVREYLGNHKPDEKRRILTSGSTTRTGTHGKYAKSSNEPDGSFMYADKDHGRVLQLVTEVGFSEHYAALLRDKDMWIQGHDLKAVVLICVKESPRFEKPKAAYEIKNLDVELATMRESNTVMQRNMEGEIYGPIEYHGHRWFGKFSDAFLEVWRADRKDPIRTWLIKDGRLYDPLPMTIGLKISDFFTEDGWAAANIPDSDVRFVTGEYVHILLEGRLATAEERFAEFCKSTVGGDGQE</sequence>
<keyword evidence="2" id="KW-1185">Reference proteome</keyword>
<organism evidence="1 2">
    <name type="scientific">Lipomyces orientalis</name>
    <dbReference type="NCBI Taxonomy" id="1233043"/>
    <lineage>
        <taxon>Eukaryota</taxon>
        <taxon>Fungi</taxon>
        <taxon>Dikarya</taxon>
        <taxon>Ascomycota</taxon>
        <taxon>Saccharomycotina</taxon>
        <taxon>Lipomycetes</taxon>
        <taxon>Lipomycetales</taxon>
        <taxon>Lipomycetaceae</taxon>
        <taxon>Lipomyces</taxon>
    </lineage>
</organism>
<dbReference type="Proteomes" id="UP001489719">
    <property type="component" value="Unassembled WGS sequence"/>
</dbReference>